<dbReference type="SUPFAM" id="SSF51905">
    <property type="entry name" value="FAD/NAD(P)-binding domain"/>
    <property type="match status" value="1"/>
</dbReference>
<keyword evidence="9" id="KW-1185">Reference proteome</keyword>
<evidence type="ECO:0000256" key="5">
    <source>
        <dbReference type="ARBA" id="ARBA00023002"/>
    </source>
</evidence>
<keyword evidence="4" id="KW-0274">FAD</keyword>
<dbReference type="RefSeq" id="XP_060373067.1">
    <property type="nucleotide sequence ID" value="XM_060532344.1"/>
</dbReference>
<keyword evidence="3" id="KW-0285">Flavoprotein</keyword>
<accession>A0ABQ9QIP7</accession>
<organism evidence="8 9">
    <name type="scientific">Colletotrichum tamarilloi</name>
    <dbReference type="NCBI Taxonomy" id="1209934"/>
    <lineage>
        <taxon>Eukaryota</taxon>
        <taxon>Fungi</taxon>
        <taxon>Dikarya</taxon>
        <taxon>Ascomycota</taxon>
        <taxon>Pezizomycotina</taxon>
        <taxon>Sordariomycetes</taxon>
        <taxon>Hypocreomycetidae</taxon>
        <taxon>Glomerellales</taxon>
        <taxon>Glomerellaceae</taxon>
        <taxon>Colletotrichum</taxon>
        <taxon>Colletotrichum acutatum species complex</taxon>
    </lineage>
</organism>
<evidence type="ECO:0000256" key="2">
    <source>
        <dbReference type="ARBA" id="ARBA00007992"/>
    </source>
</evidence>
<dbReference type="PANTHER" id="PTHR47356">
    <property type="entry name" value="FAD-DEPENDENT MONOOXYGENASE ASQG-RELATED"/>
    <property type="match status" value="1"/>
</dbReference>
<evidence type="ECO:0000256" key="3">
    <source>
        <dbReference type="ARBA" id="ARBA00022630"/>
    </source>
</evidence>
<dbReference type="Gene3D" id="3.50.50.60">
    <property type="entry name" value="FAD/NAD(P)-binding domain"/>
    <property type="match status" value="1"/>
</dbReference>
<dbReference type="InterPro" id="IPR036188">
    <property type="entry name" value="FAD/NAD-bd_sf"/>
</dbReference>
<name>A0ABQ9QIP7_9PEZI</name>
<proteinExistence type="inferred from homology"/>
<keyword evidence="5" id="KW-0560">Oxidoreductase</keyword>
<evidence type="ECO:0000256" key="4">
    <source>
        <dbReference type="ARBA" id="ARBA00022827"/>
    </source>
</evidence>
<comment type="cofactor">
    <cofactor evidence="1">
        <name>FAD</name>
        <dbReference type="ChEBI" id="CHEBI:57692"/>
    </cofactor>
</comment>
<reference evidence="8 9" key="1">
    <citation type="submission" date="2016-10" db="EMBL/GenBank/DDBJ databases">
        <title>The genome sequence of Colletotrichum fioriniae PJ7.</title>
        <authorList>
            <person name="Baroncelli R."/>
        </authorList>
    </citation>
    <scope>NUCLEOTIDE SEQUENCE [LARGE SCALE GENOMIC DNA]</scope>
    <source>
        <strain evidence="8 9">Tom-12</strain>
    </source>
</reference>
<dbReference type="EMBL" id="MLFU01000216">
    <property type="protein sequence ID" value="KAK1472557.1"/>
    <property type="molecule type" value="Genomic_DNA"/>
</dbReference>
<comment type="similarity">
    <text evidence="2">Belongs to the paxM FAD-dependent monooxygenase family.</text>
</comment>
<gene>
    <name evidence="8" type="ORF">CTAM01_16351</name>
</gene>
<evidence type="ECO:0000313" key="9">
    <source>
        <dbReference type="Proteomes" id="UP001227543"/>
    </source>
</evidence>
<keyword evidence="6" id="KW-0503">Monooxygenase</keyword>
<dbReference type="Proteomes" id="UP001227543">
    <property type="component" value="Unassembled WGS sequence"/>
</dbReference>
<sequence length="90" mass="9748">MPSKDFTVLIAGGGIAGLTLANLLERVGINYLILEGYREMAPQVGASIGILPNGSRVLDQIGLYDEIRKLIDEPLYKMSLRDSKGNPTSE</sequence>
<feature type="domain" description="FAD-binding" evidence="7">
    <location>
        <begin position="6"/>
        <end position="69"/>
    </location>
</feature>
<evidence type="ECO:0000256" key="6">
    <source>
        <dbReference type="ARBA" id="ARBA00023033"/>
    </source>
</evidence>
<comment type="caution">
    <text evidence="8">The sequence shown here is derived from an EMBL/GenBank/DDBJ whole genome shotgun (WGS) entry which is preliminary data.</text>
</comment>
<dbReference type="InterPro" id="IPR050562">
    <property type="entry name" value="FAD_mOase_fung"/>
</dbReference>
<dbReference type="PANTHER" id="PTHR47356:SF2">
    <property type="entry name" value="FAD-BINDING DOMAIN-CONTAINING PROTEIN-RELATED"/>
    <property type="match status" value="1"/>
</dbReference>
<dbReference type="InterPro" id="IPR002938">
    <property type="entry name" value="FAD-bd"/>
</dbReference>
<protein>
    <submittedName>
        <fullName evidence="8">FAD binding domain-containing protein</fullName>
    </submittedName>
</protein>
<evidence type="ECO:0000256" key="1">
    <source>
        <dbReference type="ARBA" id="ARBA00001974"/>
    </source>
</evidence>
<dbReference type="Pfam" id="PF01494">
    <property type="entry name" value="FAD_binding_3"/>
    <property type="match status" value="1"/>
</dbReference>
<evidence type="ECO:0000313" key="8">
    <source>
        <dbReference type="EMBL" id="KAK1472557.1"/>
    </source>
</evidence>
<dbReference type="GeneID" id="85416582"/>
<evidence type="ECO:0000259" key="7">
    <source>
        <dbReference type="Pfam" id="PF01494"/>
    </source>
</evidence>